<evidence type="ECO:0000259" key="1">
    <source>
        <dbReference type="Pfam" id="PF13847"/>
    </source>
</evidence>
<reference evidence="2 3" key="1">
    <citation type="journal article" date="2016" name="Nat. Microbiol.">
        <title>The Mouse Intestinal Bacterial Collection (miBC) provides host-specific insight into cultured diversity and functional potential of the gut microbiota.</title>
        <authorList>
            <person name="Lagkouvardos I."/>
            <person name="Pukall R."/>
            <person name="Abt B."/>
            <person name="Foesel B.U."/>
            <person name="Meier-Kolthoff J.P."/>
            <person name="Kumar N."/>
            <person name="Bresciani A."/>
            <person name="Martinez I."/>
            <person name="Just S."/>
            <person name="Ziegler C."/>
            <person name="Brugiroux S."/>
            <person name="Garzetti D."/>
            <person name="Wenning M."/>
            <person name="Bui T.P."/>
            <person name="Wang J."/>
            <person name="Hugenholtz F."/>
            <person name="Plugge C.M."/>
            <person name="Peterson D.A."/>
            <person name="Hornef M.W."/>
            <person name="Baines J.F."/>
            <person name="Smidt H."/>
            <person name="Walter J."/>
            <person name="Kristiansen K."/>
            <person name="Nielsen H.B."/>
            <person name="Haller D."/>
            <person name="Overmann J."/>
            <person name="Stecher B."/>
            <person name="Clavel T."/>
        </authorList>
    </citation>
    <scope>NUCLEOTIDE SEQUENCE [LARGE SCALE GENOMIC DNA]</scope>
    <source>
        <strain evidence="2 3">DSM 28560</strain>
    </source>
</reference>
<evidence type="ECO:0000313" key="2">
    <source>
        <dbReference type="EMBL" id="TDA20235.1"/>
    </source>
</evidence>
<dbReference type="SUPFAM" id="SSF53335">
    <property type="entry name" value="S-adenosyl-L-methionine-dependent methyltransferases"/>
    <property type="match status" value="1"/>
</dbReference>
<dbReference type="Pfam" id="PF13847">
    <property type="entry name" value="Methyltransf_31"/>
    <property type="match status" value="1"/>
</dbReference>
<keyword evidence="2" id="KW-0808">Transferase</keyword>
<dbReference type="PANTHER" id="PTHR43591:SF24">
    <property type="entry name" value="2-METHOXY-6-POLYPRENYL-1,4-BENZOQUINOL METHYLASE, MITOCHONDRIAL"/>
    <property type="match status" value="1"/>
</dbReference>
<dbReference type="Proteomes" id="UP000295710">
    <property type="component" value="Unassembled WGS sequence"/>
</dbReference>
<dbReference type="AlphaFoldDB" id="A0A4R4F9N0"/>
<dbReference type="Gene3D" id="3.40.50.150">
    <property type="entry name" value="Vaccinia Virus protein VP39"/>
    <property type="match status" value="1"/>
</dbReference>
<dbReference type="CDD" id="cd02440">
    <property type="entry name" value="AdoMet_MTases"/>
    <property type="match status" value="1"/>
</dbReference>
<evidence type="ECO:0000313" key="3">
    <source>
        <dbReference type="Proteomes" id="UP000295710"/>
    </source>
</evidence>
<dbReference type="GO" id="GO:0008168">
    <property type="term" value="F:methyltransferase activity"/>
    <property type="evidence" value="ECO:0007669"/>
    <property type="project" value="UniProtKB-KW"/>
</dbReference>
<dbReference type="PANTHER" id="PTHR43591">
    <property type="entry name" value="METHYLTRANSFERASE"/>
    <property type="match status" value="1"/>
</dbReference>
<dbReference type="InterPro" id="IPR029063">
    <property type="entry name" value="SAM-dependent_MTases_sf"/>
</dbReference>
<comment type="caution">
    <text evidence="2">The sequence shown here is derived from an EMBL/GenBank/DDBJ whole genome shotgun (WGS) entry which is preliminary data.</text>
</comment>
<dbReference type="GO" id="GO:0032259">
    <property type="term" value="P:methylation"/>
    <property type="evidence" value="ECO:0007669"/>
    <property type="project" value="UniProtKB-KW"/>
</dbReference>
<keyword evidence="3" id="KW-1185">Reference proteome</keyword>
<protein>
    <submittedName>
        <fullName evidence="2">Methyltransferase domain-containing protein</fullName>
    </submittedName>
</protein>
<keyword evidence="2" id="KW-0489">Methyltransferase</keyword>
<organism evidence="2 3">
    <name type="scientific">Extibacter muris</name>
    <dbReference type="NCBI Taxonomy" id="1796622"/>
    <lineage>
        <taxon>Bacteria</taxon>
        <taxon>Bacillati</taxon>
        <taxon>Bacillota</taxon>
        <taxon>Clostridia</taxon>
        <taxon>Lachnospirales</taxon>
        <taxon>Lachnospiraceae</taxon>
        <taxon>Extibacter</taxon>
    </lineage>
</organism>
<dbReference type="EMBL" id="SMMX01000027">
    <property type="protein sequence ID" value="TDA20235.1"/>
    <property type="molecule type" value="Genomic_DNA"/>
</dbReference>
<gene>
    <name evidence="2" type="ORF">E1963_18255</name>
</gene>
<feature type="domain" description="Methyltransferase" evidence="1">
    <location>
        <begin position="27"/>
        <end position="131"/>
    </location>
</feature>
<dbReference type="InterPro" id="IPR025714">
    <property type="entry name" value="Methyltranfer_dom"/>
</dbReference>
<accession>A0A4R4F9N0</accession>
<proteinExistence type="predicted"/>
<sequence length="193" mass="22021">MYVLHRKHRQTQDDEHLDLIIGLLKIESGMKILDLGTGTGYLAFALAKAYPEAEVTGLDIVEKALKANEARAKAEGLKRLQFKGYDGVTFPFADHTFDVVTTRYALHHFPAINDTFREISRVLKYKGILTDCFETHIRFPKKKQTAAAFEDIVSRFHPAVINGYDIKIIDDEIWITEKVNNILFKKTEQGQLP</sequence>
<name>A0A4R4F9N0_9FIRM</name>
<dbReference type="RefSeq" id="WP_132281214.1">
    <property type="nucleotide sequence ID" value="NZ_JAOBST010000043.1"/>
</dbReference>